<comment type="subcellular location">
    <subcellularLocation>
        <location evidence="7">Nucleus</location>
        <location evidence="7">Nucleolus</location>
    </subcellularLocation>
</comment>
<accession>A0ABP1D333</accession>
<evidence type="ECO:0000256" key="3">
    <source>
        <dbReference type="ARBA" id="ARBA00022723"/>
    </source>
</evidence>
<name>A0ABP1D333_9APHY</name>
<proteinExistence type="inferred from homology"/>
<evidence type="ECO:0000256" key="4">
    <source>
        <dbReference type="ARBA" id="ARBA00022801"/>
    </source>
</evidence>
<protein>
    <recommendedName>
        <fullName evidence="7">20S-pre-rRNA D-site endonuclease NOB1</fullName>
    </recommendedName>
</protein>
<evidence type="ECO:0000256" key="1">
    <source>
        <dbReference type="ARBA" id="ARBA00005858"/>
    </source>
</evidence>
<dbReference type="SUPFAM" id="SSF144206">
    <property type="entry name" value="NOB1 zinc finger-like"/>
    <property type="match status" value="1"/>
</dbReference>
<evidence type="ECO:0000256" key="7">
    <source>
        <dbReference type="PIRNR" id="PIRNR037125"/>
    </source>
</evidence>
<dbReference type="Pfam" id="PF08772">
    <property type="entry name" value="Zn_ribbon_NOB1"/>
    <property type="match status" value="1"/>
</dbReference>
<comment type="function">
    <text evidence="7">Required for the synthesis of 40S ribosome subunits. Has a role in processing 20S pre-rRNA into the mature 18S rRNA, where it is required for cleavage at the 3' end of the mature 18S rRNA (D-site). Accompanies the 20S pre-rRNA from the nucleus to the cytoplasm.</text>
</comment>
<evidence type="ECO:0000313" key="11">
    <source>
        <dbReference type="EMBL" id="CAL1701324.1"/>
    </source>
</evidence>
<dbReference type="Gene3D" id="3.40.50.1010">
    <property type="entry name" value="5'-nuclease"/>
    <property type="match status" value="1"/>
</dbReference>
<dbReference type="Gene3D" id="6.20.210.10">
    <property type="entry name" value="Nin one binding (NOB1), Zn-ribbon-like"/>
    <property type="match status" value="1"/>
</dbReference>
<feature type="region of interest" description="Disordered" evidence="8">
    <location>
        <begin position="462"/>
        <end position="494"/>
    </location>
</feature>
<dbReference type="InterPro" id="IPR017117">
    <property type="entry name" value="Nob1_euk"/>
</dbReference>
<keyword evidence="2" id="KW-0540">Nuclease</keyword>
<evidence type="ECO:0000256" key="2">
    <source>
        <dbReference type="ARBA" id="ARBA00022722"/>
    </source>
</evidence>
<dbReference type="Pfam" id="PF17146">
    <property type="entry name" value="PIN_6"/>
    <property type="match status" value="1"/>
</dbReference>
<evidence type="ECO:0000256" key="5">
    <source>
        <dbReference type="ARBA" id="ARBA00022833"/>
    </source>
</evidence>
<keyword evidence="12" id="KW-1185">Reference proteome</keyword>
<evidence type="ECO:0000313" key="12">
    <source>
        <dbReference type="Proteomes" id="UP001497453"/>
    </source>
</evidence>
<feature type="compositionally biased region" description="Basic and acidic residues" evidence="8">
    <location>
        <begin position="134"/>
        <end position="151"/>
    </location>
</feature>
<evidence type="ECO:0000256" key="8">
    <source>
        <dbReference type="SAM" id="MobiDB-lite"/>
    </source>
</evidence>
<feature type="compositionally biased region" description="Acidic residues" evidence="8">
    <location>
        <begin position="237"/>
        <end position="251"/>
    </location>
</feature>
<feature type="domain" description="Nin one binding (NOB1) Zn-ribbon-like" evidence="9">
    <location>
        <begin position="314"/>
        <end position="391"/>
    </location>
</feature>
<comment type="similarity">
    <text evidence="1 7">Belongs to the NOB1 family.</text>
</comment>
<feature type="compositionally biased region" description="Acidic residues" evidence="8">
    <location>
        <begin position="152"/>
        <end position="176"/>
    </location>
</feature>
<keyword evidence="4" id="KW-0378">Hydrolase</keyword>
<keyword evidence="3 7" id="KW-0479">Metal-binding</keyword>
<dbReference type="PANTHER" id="PTHR12814">
    <property type="entry name" value="RNA-BINDING PROTEIN NOB1"/>
    <property type="match status" value="1"/>
</dbReference>
<feature type="domain" description="Ribonuclease PIN" evidence="10">
    <location>
        <begin position="14"/>
        <end position="104"/>
    </location>
</feature>
<sequence>MATTIENKPACKSLVLDAGPLLSLSPLRGLAETFYIVPQVLDELKDKRAREHFEKLGLSAGVRIQVQSPDTASLAHAIQFAKQTGDYSVLSHADLCVLALTYGLDKREKEAVAKLSSTEPEDETPQQTETSVPEPEKKPDEATPSEPKYDFVDEPESEDAEEPPASDSVSEGEDDNQPPNGAEAEDDNKEQEKLDVELHPIRDTQFDTAGPSQIPPTSSSSVPSIPPTSESKADDTPVYDDPSDEDDEEGEWITPSNVALHKSKALHLVPDDAASKKGKKRVQIGAGCMTADFAMQNVLLKMGLSLVGVEGKRIERVKTWVLRCHACFKICKDNSRKFCPSCGNPTLLRASVTLSSPSATASTPTLQVHLKKNFQYKTRGTIYSIPAPKPGSAKTGPGEGLILREDQTSWIRAKKQADGKREREEKRLLNGAVNRKGSGDGAVMSSWMDPDWVPEMLSVGAGGKGRSMKSRNFDGDMPVVGYGKKNPNERKRRK</sequence>
<dbReference type="InterPro" id="IPR033411">
    <property type="entry name" value="Ribonuclease_PIN"/>
</dbReference>
<evidence type="ECO:0000259" key="9">
    <source>
        <dbReference type="Pfam" id="PF08772"/>
    </source>
</evidence>
<dbReference type="Proteomes" id="UP001497453">
    <property type="component" value="Chromosome 2"/>
</dbReference>
<feature type="region of interest" description="Disordered" evidence="8">
    <location>
        <begin position="205"/>
        <end position="251"/>
    </location>
</feature>
<dbReference type="PIRSF" id="PIRSF037125">
    <property type="entry name" value="D-site_20S_pre-rRNA_nuclease"/>
    <property type="match status" value="1"/>
</dbReference>
<reference evidence="12" key="1">
    <citation type="submission" date="2024-04" db="EMBL/GenBank/DDBJ databases">
        <authorList>
            <person name="Shaw F."/>
            <person name="Minotto A."/>
        </authorList>
    </citation>
    <scope>NUCLEOTIDE SEQUENCE [LARGE SCALE GENOMIC DNA]</scope>
</reference>
<keyword evidence="6 7" id="KW-0539">Nucleus</keyword>
<dbReference type="PANTHER" id="PTHR12814:SF2">
    <property type="entry name" value="RNA-BINDING PROTEIN NOB1"/>
    <property type="match status" value="1"/>
</dbReference>
<feature type="compositionally biased region" description="Low complexity" evidence="8">
    <location>
        <begin position="211"/>
        <end position="230"/>
    </location>
</feature>
<dbReference type="CDD" id="cd09876">
    <property type="entry name" value="PIN_Nob1-like"/>
    <property type="match status" value="1"/>
</dbReference>
<dbReference type="InterPro" id="IPR039907">
    <property type="entry name" value="NOB1"/>
</dbReference>
<dbReference type="EMBL" id="OZ037945">
    <property type="protein sequence ID" value="CAL1701324.1"/>
    <property type="molecule type" value="Genomic_DNA"/>
</dbReference>
<dbReference type="InterPro" id="IPR036283">
    <property type="entry name" value="NOB1_Zf-like_sf"/>
</dbReference>
<feature type="region of interest" description="Disordered" evidence="8">
    <location>
        <begin position="111"/>
        <end position="191"/>
    </location>
</feature>
<gene>
    <name evidence="11" type="ORF">GFSPODELE1_LOCUS3530</name>
</gene>
<dbReference type="InterPro" id="IPR014881">
    <property type="entry name" value="NOB1_Zn-bd"/>
</dbReference>
<organism evidence="11 12">
    <name type="scientific">Somion occarium</name>
    <dbReference type="NCBI Taxonomy" id="3059160"/>
    <lineage>
        <taxon>Eukaryota</taxon>
        <taxon>Fungi</taxon>
        <taxon>Dikarya</taxon>
        <taxon>Basidiomycota</taxon>
        <taxon>Agaricomycotina</taxon>
        <taxon>Agaricomycetes</taxon>
        <taxon>Polyporales</taxon>
        <taxon>Cerrenaceae</taxon>
        <taxon>Somion</taxon>
    </lineage>
</organism>
<evidence type="ECO:0000259" key="10">
    <source>
        <dbReference type="Pfam" id="PF17146"/>
    </source>
</evidence>
<evidence type="ECO:0000256" key="6">
    <source>
        <dbReference type="ARBA" id="ARBA00023242"/>
    </source>
</evidence>
<keyword evidence="5 7" id="KW-0862">Zinc</keyword>